<comment type="caution">
    <text evidence="1">The sequence shown here is derived from an EMBL/GenBank/DDBJ whole genome shotgun (WGS) entry which is preliminary data.</text>
</comment>
<proteinExistence type="predicted"/>
<evidence type="ECO:0000313" key="2">
    <source>
        <dbReference type="Proteomes" id="UP001257909"/>
    </source>
</evidence>
<sequence>MNLLRFAFVACNKNPQRFMSDPSFIYRCENLALALQALGHNVELMHYTQLRDYGQYDVVIFHRPSDRLFFRWFINKLRRKSCLLIADVDDLIFDPQYANVSPGVVNQLVTLQQTVTNFRANAKALACFDRLTTSTLPLMQQLQRIQPESQILLLPNTAHLSWHKLDSPPSVTEKEKILTYFPGTRSHDKDFASISAVLAEFLHQHPDIKLHITGVLNCQLSCRPEQFTQLEKVPFAEYARHVAKSWVNLAPLELNEFNQHKSGIKAIEAAFFNAPTLATPIPDMQRLADSGALLAYTADDWFTQLCQLCEPDYYHQQSWQLKEKSQQKANIMQQAQRFLEFTDLL</sequence>
<protein>
    <recommendedName>
        <fullName evidence="3">Glycosyltransferase family 1 protein</fullName>
    </recommendedName>
</protein>
<evidence type="ECO:0008006" key="3">
    <source>
        <dbReference type="Google" id="ProtNLM"/>
    </source>
</evidence>
<name>A0ABU1VU92_9GAMM</name>
<gene>
    <name evidence="1" type="ORF">J2W69_000200</name>
</gene>
<reference evidence="1 2" key="1">
    <citation type="submission" date="2023-07" db="EMBL/GenBank/DDBJ databases">
        <title>Sorghum-associated microbial communities from plants grown in Nebraska, USA.</title>
        <authorList>
            <person name="Schachtman D."/>
        </authorList>
    </citation>
    <scope>NUCLEOTIDE SEQUENCE [LARGE SCALE GENOMIC DNA]</scope>
    <source>
        <strain evidence="1 2">4138</strain>
    </source>
</reference>
<accession>A0ABU1VU92</accession>
<evidence type="ECO:0000313" key="1">
    <source>
        <dbReference type="EMBL" id="MDR7119285.1"/>
    </source>
</evidence>
<dbReference type="Gene3D" id="3.40.50.2000">
    <property type="entry name" value="Glycogen Phosphorylase B"/>
    <property type="match status" value="1"/>
</dbReference>
<dbReference type="Proteomes" id="UP001257909">
    <property type="component" value="Unassembled WGS sequence"/>
</dbReference>
<dbReference type="SUPFAM" id="SSF53756">
    <property type="entry name" value="UDP-Glycosyltransferase/glycogen phosphorylase"/>
    <property type="match status" value="1"/>
</dbReference>
<organism evidence="1 2">
    <name type="scientific">Rheinheimera soli</name>
    <dbReference type="NCBI Taxonomy" id="443616"/>
    <lineage>
        <taxon>Bacteria</taxon>
        <taxon>Pseudomonadati</taxon>
        <taxon>Pseudomonadota</taxon>
        <taxon>Gammaproteobacteria</taxon>
        <taxon>Chromatiales</taxon>
        <taxon>Chromatiaceae</taxon>
        <taxon>Rheinheimera</taxon>
    </lineage>
</organism>
<dbReference type="EMBL" id="JAVDWR010000001">
    <property type="protein sequence ID" value="MDR7119285.1"/>
    <property type="molecule type" value="Genomic_DNA"/>
</dbReference>
<dbReference type="RefSeq" id="WP_310273689.1">
    <property type="nucleotide sequence ID" value="NZ_JAVDWR010000001.1"/>
</dbReference>
<keyword evidence="2" id="KW-1185">Reference proteome</keyword>